<keyword evidence="3" id="KW-1185">Reference proteome</keyword>
<evidence type="ECO:0000313" key="3">
    <source>
        <dbReference type="Proteomes" id="UP000198415"/>
    </source>
</evidence>
<evidence type="ECO:0000256" key="1">
    <source>
        <dbReference type="SAM" id="MobiDB-lite"/>
    </source>
</evidence>
<accession>A0A239IUP4</accession>
<name>A0A239IUP4_9ACTN</name>
<evidence type="ECO:0000313" key="2">
    <source>
        <dbReference type="EMBL" id="SNS97245.1"/>
    </source>
</evidence>
<dbReference type="RefSeq" id="WP_143232869.1">
    <property type="nucleotide sequence ID" value="NZ_BOMU01000113.1"/>
</dbReference>
<evidence type="ECO:0008006" key="4">
    <source>
        <dbReference type="Google" id="ProtNLM"/>
    </source>
</evidence>
<protein>
    <recommendedName>
        <fullName evidence="4">DUF91 domain-containing protein</fullName>
    </recommendedName>
</protein>
<gene>
    <name evidence="2" type="ORF">SAMN06264365_13116</name>
</gene>
<sequence>MTAIYSEGPDGWQLITPQGFPNERTLQELVAQAPDLLPLSGNPRVVVLGREVLIGSGYVDVIAIEATGEPVLIEVKLHNNAESRRAVVAQILSYAAGLHGMTVDEFEGKVLAKCLAGRSLVDRIRDAAQAEALDADELRQNVHDTLQTGGFRLVLVLDQAPPDLVRLVGYLEAVSTQDLVIDLITVSSYDINGQRVVVPQRVQPETPPPVEYSRPEAGGSPRSQAGGFAYGVEPFRERVTTAPAEHQSSLQKLLAWAKRIEEANLAEIGTYFGKRGEAVLLPRLLPESAGLASLYCWPDGRPAIQLWRSVFERRAPHSIAAVTDAAGTDIGQGNMVQAVSDGLLDALFRAYQEASETPK</sequence>
<dbReference type="OrthoDB" id="3454176at2"/>
<dbReference type="GO" id="GO:0003676">
    <property type="term" value="F:nucleic acid binding"/>
    <property type="evidence" value="ECO:0007669"/>
    <property type="project" value="InterPro"/>
</dbReference>
<dbReference type="AlphaFoldDB" id="A0A239IUP4"/>
<proteinExistence type="predicted"/>
<dbReference type="EMBL" id="FZNR01000031">
    <property type="protein sequence ID" value="SNS97245.1"/>
    <property type="molecule type" value="Genomic_DNA"/>
</dbReference>
<feature type="region of interest" description="Disordered" evidence="1">
    <location>
        <begin position="201"/>
        <end position="224"/>
    </location>
</feature>
<organism evidence="2 3">
    <name type="scientific">Actinoplanes regularis</name>
    <dbReference type="NCBI Taxonomy" id="52697"/>
    <lineage>
        <taxon>Bacteria</taxon>
        <taxon>Bacillati</taxon>
        <taxon>Actinomycetota</taxon>
        <taxon>Actinomycetes</taxon>
        <taxon>Micromonosporales</taxon>
        <taxon>Micromonosporaceae</taxon>
        <taxon>Actinoplanes</taxon>
    </lineage>
</organism>
<dbReference type="InterPro" id="IPR011856">
    <property type="entry name" value="tRNA_endonuc-like_dom_sf"/>
</dbReference>
<dbReference type="Gene3D" id="3.40.1350.10">
    <property type="match status" value="1"/>
</dbReference>
<dbReference type="Proteomes" id="UP000198415">
    <property type="component" value="Unassembled WGS sequence"/>
</dbReference>
<reference evidence="2 3" key="1">
    <citation type="submission" date="2017-06" db="EMBL/GenBank/DDBJ databases">
        <authorList>
            <person name="Kim H.J."/>
            <person name="Triplett B.A."/>
        </authorList>
    </citation>
    <scope>NUCLEOTIDE SEQUENCE [LARGE SCALE GENOMIC DNA]</scope>
    <source>
        <strain evidence="2 3">DSM 43151</strain>
    </source>
</reference>